<protein>
    <recommendedName>
        <fullName evidence="3">KaiC domain-containing protein</fullName>
    </recommendedName>
</protein>
<proteinExistence type="predicted"/>
<dbReference type="Gene3D" id="3.40.50.300">
    <property type="entry name" value="P-loop containing nucleotide triphosphate hydrolases"/>
    <property type="match status" value="1"/>
</dbReference>
<dbReference type="InterPro" id="IPR010624">
    <property type="entry name" value="KaiC_dom"/>
</dbReference>
<keyword evidence="2" id="KW-0067">ATP-binding</keyword>
<dbReference type="RefSeq" id="WP_254756702.1">
    <property type="nucleotide sequence ID" value="NZ_JANCLT010000001.1"/>
</dbReference>
<evidence type="ECO:0000313" key="4">
    <source>
        <dbReference type="EMBL" id="MCP8967247.1"/>
    </source>
</evidence>
<evidence type="ECO:0000256" key="2">
    <source>
        <dbReference type="ARBA" id="ARBA00022840"/>
    </source>
</evidence>
<dbReference type="AlphaFoldDB" id="A0AA41X269"/>
<dbReference type="PANTHER" id="PTHR43637:SF2">
    <property type="entry name" value="PROTEIN GVPD 1"/>
    <property type="match status" value="1"/>
</dbReference>
<keyword evidence="1" id="KW-0547">Nucleotide-binding</keyword>
<evidence type="ECO:0000256" key="1">
    <source>
        <dbReference type="ARBA" id="ARBA00022741"/>
    </source>
</evidence>
<evidence type="ECO:0000259" key="3">
    <source>
        <dbReference type="PROSITE" id="PS51146"/>
    </source>
</evidence>
<name>A0AA41X269_9BACI</name>
<dbReference type="SUPFAM" id="SSF52540">
    <property type="entry name" value="P-loop containing nucleoside triphosphate hydrolases"/>
    <property type="match status" value="1"/>
</dbReference>
<gene>
    <name evidence="4" type="ORF">NK662_01670</name>
</gene>
<comment type="caution">
    <text evidence="4">The sequence shown here is derived from an EMBL/GenBank/DDBJ whole genome shotgun (WGS) entry which is preliminary data.</text>
</comment>
<dbReference type="PANTHER" id="PTHR43637">
    <property type="entry name" value="UPF0273 PROTEIN TM_0370"/>
    <property type="match status" value="1"/>
</dbReference>
<dbReference type="GO" id="GO:0005524">
    <property type="term" value="F:ATP binding"/>
    <property type="evidence" value="ECO:0007669"/>
    <property type="project" value="UniProtKB-KW"/>
</dbReference>
<dbReference type="Pfam" id="PF06745">
    <property type="entry name" value="ATPase"/>
    <property type="match status" value="1"/>
</dbReference>
<sequence length="225" mass="25153">MVVETGIQGLDQLLGGGIPQHASVLVEGPPGSGKTIMGMQYIWRGVARGEPGIYIVIQELPEQLHQQMQSFGWNSRSAEQQGKLQLLSIDPYALYHDMLATEGLLERIIGSMHCQRLVIDGIGLFSCFAPDKREQRAVLYTLRNLLRRKGVTALLINEGSMAQEGYNMEHYMMDGVLQLRNRKKGRQLERTVEVLKMRGVPAAEGEHPYRITGQGIVIEPLDSKE</sequence>
<organism evidence="4 5">
    <name type="scientific">Ectobacillus ponti</name>
    <dbReference type="NCBI Taxonomy" id="2961894"/>
    <lineage>
        <taxon>Bacteria</taxon>
        <taxon>Bacillati</taxon>
        <taxon>Bacillota</taxon>
        <taxon>Bacilli</taxon>
        <taxon>Bacillales</taxon>
        <taxon>Bacillaceae</taxon>
        <taxon>Ectobacillus</taxon>
    </lineage>
</organism>
<accession>A0AA41X269</accession>
<dbReference type="Proteomes" id="UP001156102">
    <property type="component" value="Unassembled WGS sequence"/>
</dbReference>
<dbReference type="EMBL" id="JANCLT010000001">
    <property type="protein sequence ID" value="MCP8967247.1"/>
    <property type="molecule type" value="Genomic_DNA"/>
</dbReference>
<feature type="domain" description="KaiC" evidence="3">
    <location>
        <begin position="1"/>
        <end position="225"/>
    </location>
</feature>
<evidence type="ECO:0000313" key="5">
    <source>
        <dbReference type="Proteomes" id="UP001156102"/>
    </source>
</evidence>
<keyword evidence="5" id="KW-1185">Reference proteome</keyword>
<dbReference type="PROSITE" id="PS51146">
    <property type="entry name" value="KAIC"/>
    <property type="match status" value="1"/>
</dbReference>
<dbReference type="InterPro" id="IPR014774">
    <property type="entry name" value="KaiC-like_dom"/>
</dbReference>
<reference evidence="4" key="1">
    <citation type="submission" date="2022-07" db="EMBL/GenBank/DDBJ databases">
        <authorList>
            <person name="Li W.-J."/>
            <person name="Deng Q.-Q."/>
        </authorList>
    </citation>
    <scope>NUCLEOTIDE SEQUENCE</scope>
    <source>
        <strain evidence="4">SYSU M60031</strain>
    </source>
</reference>
<dbReference type="InterPro" id="IPR027417">
    <property type="entry name" value="P-loop_NTPase"/>
</dbReference>